<dbReference type="SUPFAM" id="SSF51045">
    <property type="entry name" value="WW domain"/>
    <property type="match status" value="1"/>
</dbReference>
<organism evidence="3 4">
    <name type="scientific">Cymbomonas tetramitiformis</name>
    <dbReference type="NCBI Taxonomy" id="36881"/>
    <lineage>
        <taxon>Eukaryota</taxon>
        <taxon>Viridiplantae</taxon>
        <taxon>Chlorophyta</taxon>
        <taxon>Pyramimonadophyceae</taxon>
        <taxon>Pyramimonadales</taxon>
        <taxon>Pyramimonadaceae</taxon>
        <taxon>Cymbomonas</taxon>
    </lineage>
</organism>
<reference evidence="3 4" key="1">
    <citation type="journal article" date="2015" name="Genome Biol. Evol.">
        <title>Comparative Genomics of a Bacterivorous Green Alga Reveals Evolutionary Causalities and Consequences of Phago-Mixotrophic Mode of Nutrition.</title>
        <authorList>
            <person name="Burns J.A."/>
            <person name="Paasch A."/>
            <person name="Narechania A."/>
            <person name="Kim E."/>
        </authorList>
    </citation>
    <scope>NUCLEOTIDE SEQUENCE [LARGE SCALE GENOMIC DNA]</scope>
    <source>
        <strain evidence="3 4">PLY_AMNH</strain>
    </source>
</reference>
<evidence type="ECO:0000313" key="4">
    <source>
        <dbReference type="Proteomes" id="UP001190700"/>
    </source>
</evidence>
<name>A0AAE0G5R8_9CHLO</name>
<keyword evidence="1" id="KW-0812">Transmembrane</keyword>
<evidence type="ECO:0000259" key="2">
    <source>
        <dbReference type="PROSITE" id="PS50020"/>
    </source>
</evidence>
<feature type="domain" description="WW" evidence="2">
    <location>
        <begin position="134"/>
        <end position="162"/>
    </location>
</feature>
<dbReference type="CDD" id="cd12087">
    <property type="entry name" value="TM_EGFR-like"/>
    <property type="match status" value="1"/>
</dbReference>
<gene>
    <name evidence="3" type="ORF">CYMTET_20257</name>
</gene>
<keyword evidence="4" id="KW-1185">Reference proteome</keyword>
<keyword evidence="1" id="KW-1133">Transmembrane helix</keyword>
<dbReference type="Pfam" id="PF00397">
    <property type="entry name" value="WW"/>
    <property type="match status" value="1"/>
</dbReference>
<sequence>MSGSCACFCCSISKCTPAFTGAIETDSSACTRAKCVSAFGPECSGATDAFVQSQFTRYAPPPPVEENPGGSPSLSHGPLDQTAVIVGVVAVTFILLASVIGYFFLRRQRNQAIVDESWKEEAVEAAKDWQELQWKEIVDGQTGKVYYWNTATGETTWEDPDGESSEDETLGSSPDIRIGTTVTIKGLSKRPDLNGKRGKCTKYDTKTARYLIQLDQELIIKVKSENLEILISDAQMPGIVPS</sequence>
<dbReference type="AlphaFoldDB" id="A0AAE0G5R8"/>
<dbReference type="Proteomes" id="UP001190700">
    <property type="component" value="Unassembled WGS sequence"/>
</dbReference>
<evidence type="ECO:0000256" key="1">
    <source>
        <dbReference type="SAM" id="Phobius"/>
    </source>
</evidence>
<dbReference type="Gene3D" id="2.20.70.10">
    <property type="match status" value="1"/>
</dbReference>
<dbReference type="CDD" id="cd00201">
    <property type="entry name" value="WW"/>
    <property type="match status" value="1"/>
</dbReference>
<evidence type="ECO:0000313" key="3">
    <source>
        <dbReference type="EMBL" id="KAK3271386.1"/>
    </source>
</evidence>
<dbReference type="PROSITE" id="PS01159">
    <property type="entry name" value="WW_DOMAIN_1"/>
    <property type="match status" value="1"/>
</dbReference>
<proteinExistence type="predicted"/>
<dbReference type="InterPro" id="IPR001202">
    <property type="entry name" value="WW_dom"/>
</dbReference>
<accession>A0AAE0G5R8</accession>
<protein>
    <recommendedName>
        <fullName evidence="2">WW domain-containing protein</fullName>
    </recommendedName>
</protein>
<feature type="transmembrane region" description="Helical" evidence="1">
    <location>
        <begin position="83"/>
        <end position="105"/>
    </location>
</feature>
<dbReference type="InterPro" id="IPR036020">
    <property type="entry name" value="WW_dom_sf"/>
</dbReference>
<dbReference type="PROSITE" id="PS50020">
    <property type="entry name" value="WW_DOMAIN_2"/>
    <property type="match status" value="1"/>
</dbReference>
<comment type="caution">
    <text evidence="3">The sequence shown here is derived from an EMBL/GenBank/DDBJ whole genome shotgun (WGS) entry which is preliminary data.</text>
</comment>
<dbReference type="SMART" id="SM00456">
    <property type="entry name" value="WW"/>
    <property type="match status" value="1"/>
</dbReference>
<dbReference type="EMBL" id="LGRX02009795">
    <property type="protein sequence ID" value="KAK3271386.1"/>
    <property type="molecule type" value="Genomic_DNA"/>
</dbReference>
<keyword evidence="1" id="KW-0472">Membrane</keyword>